<comment type="catalytic activity">
    <reaction evidence="8">
        <text>(sulfur carrier)-H + L-cysteine = (sulfur carrier)-SH + L-alanine</text>
        <dbReference type="Rhea" id="RHEA:43892"/>
        <dbReference type="Rhea" id="RHEA-COMP:14737"/>
        <dbReference type="Rhea" id="RHEA-COMP:14739"/>
        <dbReference type="ChEBI" id="CHEBI:29917"/>
        <dbReference type="ChEBI" id="CHEBI:35235"/>
        <dbReference type="ChEBI" id="CHEBI:57972"/>
        <dbReference type="ChEBI" id="CHEBI:64428"/>
        <dbReference type="EC" id="2.8.1.7"/>
    </reaction>
</comment>
<dbReference type="InterPro" id="IPR036388">
    <property type="entry name" value="WH-like_DNA-bd_sf"/>
</dbReference>
<dbReference type="EMBL" id="JARGYT010000006">
    <property type="protein sequence ID" value="MDZ5761841.1"/>
    <property type="molecule type" value="Genomic_DNA"/>
</dbReference>
<keyword evidence="11" id="KW-1185">Reference proteome</keyword>
<dbReference type="InterPro" id="IPR015422">
    <property type="entry name" value="PyrdxlP-dep_Trfase_small"/>
</dbReference>
<evidence type="ECO:0000256" key="2">
    <source>
        <dbReference type="ARBA" id="ARBA00006490"/>
    </source>
</evidence>
<evidence type="ECO:0000256" key="4">
    <source>
        <dbReference type="ARBA" id="ARBA00022723"/>
    </source>
</evidence>
<evidence type="ECO:0000256" key="6">
    <source>
        <dbReference type="ARBA" id="ARBA00023004"/>
    </source>
</evidence>
<dbReference type="InterPro" id="IPR015421">
    <property type="entry name" value="PyrdxlP-dep_Trfase_major"/>
</dbReference>
<gene>
    <name evidence="10" type="ORF">Cyrtocomes_00199</name>
</gene>
<evidence type="ECO:0000313" key="10">
    <source>
        <dbReference type="EMBL" id="MDZ5761841.1"/>
    </source>
</evidence>
<sequence length="513" mass="55658">MFLSTKGRYAVMSMIEVASLGLDAPVQLSKISESQGIGIAYLEKIFSNLKRANIVSSFKGPGGGYSFTNRDITVLDIIRAAGEKIEMTRCRGAGCMPGGIVCKAHKIWEGIENNIISYLSSLRISEIAGLKDHAELFDPLGYKGIIQDKVIYFDNNATTAPLSEVAATMVEILPNALNPSSVHMVGKGAKKILERARANILKKLNAGDDYKLIFTSSGTEANNMAISSFDRCFTSSIEHSSVLNNPKAISCIPVLKNGQIDLSKLEEAVSKIGDKNTIVSVMMANNETGVLQPIHEVLNICSAYGVYLHTDAIQCMGRIKIDLSETQVDMISISAHKFGGPTGVGALIYKKSIEPSQIMFGGNQEYNLRPGTYNIVAIRGFEAAVEELQRSISLYAKTSELRDYIENKILSISKGNAIIFGKDSPRLPNTSSIGMVVASAQAQLIHFDMDGIMLSAGSACSSGAMRTPYVQAAMGYEEKIANSAIRISLSPANTIKEADRFICAWETMYSRFY</sequence>
<dbReference type="Gene3D" id="1.10.260.50">
    <property type="match status" value="1"/>
</dbReference>
<dbReference type="InterPro" id="IPR020578">
    <property type="entry name" value="Aminotrans_V_PyrdxlP_BS"/>
</dbReference>
<dbReference type="Pfam" id="PF02082">
    <property type="entry name" value="Rrf2"/>
    <property type="match status" value="1"/>
</dbReference>
<evidence type="ECO:0000259" key="9">
    <source>
        <dbReference type="Pfam" id="PF00266"/>
    </source>
</evidence>
<keyword evidence="6" id="KW-0408">Iron</keyword>
<evidence type="ECO:0000256" key="8">
    <source>
        <dbReference type="ARBA" id="ARBA00050776"/>
    </source>
</evidence>
<evidence type="ECO:0000256" key="3">
    <source>
        <dbReference type="ARBA" id="ARBA00012239"/>
    </source>
</evidence>
<keyword evidence="7" id="KW-0411">Iron-sulfur</keyword>
<dbReference type="Pfam" id="PF00266">
    <property type="entry name" value="Aminotran_5"/>
    <property type="match status" value="1"/>
</dbReference>
<dbReference type="Gene3D" id="1.10.10.10">
    <property type="entry name" value="Winged helix-like DNA-binding domain superfamily/Winged helix DNA-binding domain"/>
    <property type="match status" value="1"/>
</dbReference>
<dbReference type="PANTHER" id="PTHR11601">
    <property type="entry name" value="CYSTEINE DESULFURYLASE FAMILY MEMBER"/>
    <property type="match status" value="1"/>
</dbReference>
<keyword evidence="4" id="KW-0479">Metal-binding</keyword>
<comment type="similarity">
    <text evidence="2">Belongs to the class-V pyridoxal-phosphate-dependent aminotransferase family. NifS/IscS subfamily.</text>
</comment>
<dbReference type="Gene3D" id="3.90.1150.10">
    <property type="entry name" value="Aspartate Aminotransferase, domain 1"/>
    <property type="match status" value="1"/>
</dbReference>
<feature type="domain" description="Aminotransferase class V" evidence="9">
    <location>
        <begin position="151"/>
        <end position="501"/>
    </location>
</feature>
<comment type="caution">
    <text evidence="10">The sequence shown here is derived from an EMBL/GenBank/DDBJ whole genome shotgun (WGS) entry which is preliminary data.</text>
</comment>
<evidence type="ECO:0000256" key="7">
    <source>
        <dbReference type="ARBA" id="ARBA00023014"/>
    </source>
</evidence>
<name>A0ABU5L6T9_9RICK</name>
<keyword evidence="5" id="KW-0663">Pyridoxal phosphate</keyword>
<dbReference type="SUPFAM" id="SSF53383">
    <property type="entry name" value="PLP-dependent transferases"/>
    <property type="match status" value="1"/>
</dbReference>
<dbReference type="InterPro" id="IPR000944">
    <property type="entry name" value="Tscrpt_reg_Rrf2"/>
</dbReference>
<dbReference type="Proteomes" id="UP001293791">
    <property type="component" value="Unassembled WGS sequence"/>
</dbReference>
<dbReference type="NCBIfam" id="TIGR00738">
    <property type="entry name" value="rrf2_super"/>
    <property type="match status" value="1"/>
</dbReference>
<dbReference type="InterPro" id="IPR015424">
    <property type="entry name" value="PyrdxlP-dep_Trfase"/>
</dbReference>
<evidence type="ECO:0000256" key="1">
    <source>
        <dbReference type="ARBA" id="ARBA00001933"/>
    </source>
</evidence>
<dbReference type="PROSITE" id="PS00595">
    <property type="entry name" value="AA_TRANSFER_CLASS_5"/>
    <property type="match status" value="1"/>
</dbReference>
<dbReference type="SUPFAM" id="SSF46785">
    <property type="entry name" value="Winged helix' DNA-binding domain"/>
    <property type="match status" value="1"/>
</dbReference>
<organism evidence="10 11">
    <name type="scientific">Candidatus Cyrtobacter comes</name>
    <dbReference type="NCBI Taxonomy" id="675776"/>
    <lineage>
        <taxon>Bacteria</taxon>
        <taxon>Pseudomonadati</taxon>
        <taxon>Pseudomonadota</taxon>
        <taxon>Alphaproteobacteria</taxon>
        <taxon>Rickettsiales</taxon>
        <taxon>Candidatus Midichloriaceae</taxon>
        <taxon>Candidatus Cyrtobacter</taxon>
    </lineage>
</organism>
<dbReference type="InterPro" id="IPR000192">
    <property type="entry name" value="Aminotrans_V_dom"/>
</dbReference>
<evidence type="ECO:0000313" key="11">
    <source>
        <dbReference type="Proteomes" id="UP001293791"/>
    </source>
</evidence>
<accession>A0ABU5L6T9</accession>
<dbReference type="PROSITE" id="PS51197">
    <property type="entry name" value="HTH_RRF2_2"/>
    <property type="match status" value="1"/>
</dbReference>
<proteinExistence type="inferred from homology"/>
<dbReference type="Gene3D" id="3.40.640.10">
    <property type="entry name" value="Type I PLP-dependent aspartate aminotransferase-like (Major domain)"/>
    <property type="match status" value="1"/>
</dbReference>
<dbReference type="PANTHER" id="PTHR11601:SF34">
    <property type="entry name" value="CYSTEINE DESULFURASE"/>
    <property type="match status" value="1"/>
</dbReference>
<protein>
    <recommendedName>
        <fullName evidence="3">cysteine desulfurase</fullName>
        <ecNumber evidence="3">2.8.1.7</ecNumber>
    </recommendedName>
</protein>
<evidence type="ECO:0000256" key="5">
    <source>
        <dbReference type="ARBA" id="ARBA00022898"/>
    </source>
</evidence>
<reference evidence="10 11" key="1">
    <citation type="submission" date="2023-02" db="EMBL/GenBank/DDBJ databases">
        <title>Host association and intracellularity evolved multiple times independently in the Rickettsiales.</title>
        <authorList>
            <person name="Castelli M."/>
            <person name="Nardi T."/>
            <person name="Gammuto L."/>
            <person name="Bellinzona G."/>
            <person name="Sabaneyeva E."/>
            <person name="Potekhin A."/>
            <person name="Serra V."/>
            <person name="Petroni G."/>
            <person name="Sassera D."/>
        </authorList>
    </citation>
    <scope>NUCLEOTIDE SEQUENCE [LARGE SCALE GENOMIC DNA]</scope>
    <source>
        <strain evidence="10 11">BOD18</strain>
    </source>
</reference>
<comment type="cofactor">
    <cofactor evidence="1">
        <name>pyridoxal 5'-phosphate</name>
        <dbReference type="ChEBI" id="CHEBI:597326"/>
    </cofactor>
</comment>
<dbReference type="InterPro" id="IPR036390">
    <property type="entry name" value="WH_DNA-bd_sf"/>
</dbReference>
<dbReference type="EC" id="2.8.1.7" evidence="3"/>